<evidence type="ECO:0000256" key="1">
    <source>
        <dbReference type="SAM" id="Coils"/>
    </source>
</evidence>
<dbReference type="Proteomes" id="UP001652661">
    <property type="component" value="Chromosome 2R"/>
</dbReference>
<name>A0A6P4I2D5_DROKI</name>
<reference evidence="4" key="2">
    <citation type="submission" date="2025-08" db="UniProtKB">
        <authorList>
            <consortium name="RefSeq"/>
        </authorList>
    </citation>
    <scope>IDENTIFICATION</scope>
    <source>
        <strain evidence="4">14028-0561.14</strain>
        <tissue evidence="4">Whole fly</tissue>
    </source>
</reference>
<evidence type="ECO:0000256" key="2">
    <source>
        <dbReference type="SAM" id="MobiDB-lite"/>
    </source>
</evidence>
<reference evidence="3" key="1">
    <citation type="submission" date="2025-05" db="UniProtKB">
        <authorList>
            <consortium name="RefSeq"/>
        </authorList>
    </citation>
    <scope>NUCLEOTIDE SEQUENCE [LARGE SCALE GENOMIC DNA]</scope>
    <source>
        <strain evidence="3">14028-0561.14</strain>
    </source>
</reference>
<accession>A0A6P4I2D5</accession>
<proteinExistence type="predicted"/>
<keyword evidence="1" id="KW-0175">Coiled coil</keyword>
<feature type="compositionally biased region" description="Polar residues" evidence="2">
    <location>
        <begin position="672"/>
        <end position="682"/>
    </location>
</feature>
<feature type="compositionally biased region" description="Polar residues" evidence="2">
    <location>
        <begin position="655"/>
        <end position="665"/>
    </location>
</feature>
<dbReference type="OrthoDB" id="331765at2759"/>
<dbReference type="AlphaFoldDB" id="A0A6P4I2D5"/>
<sequence length="756" mass="87349">MSKMIPCKPKLVGPDGLIIRKRFARHPVVISAKRFAAIKGRSRQDEKHAQIEAVEEERRYRQYLKDGNDLLCSLFTDPTVPKDQVLRRFTSTEIVSPIKEVPTKLADERLRKQRIMRANNLLNQLKPGPRALHQALLVSEMIHQRKYNEDLNEEIAAAARAQEKADEKLCPEALVPFGHVTEEEEKAKEAEKNQTYAKLIREDIAEREKLREAAREQKVFEEQVDRAQYKCLQEKEEKALKEKKAKKIAFYRKAYRDAIQEKAEIATHEKICDKIDDRRNCVYTVATRNLSTRYNTHVNEMRKKEHEARAAQGLRVFQAQDVSKRVLAEKQAATEDRYEFEVQVDENRRQCERQELAKQRRAYQLEEKKQGEKKYRQEQEVQRFQVARRLKNDEANRYFDASQKRRQDKVKEDLRKVLFGQRDEFLEKRRAELMNMTACNEDLYLADDKKFFEEAVDIMEKSRKVGRPLYPIATAVKRYQKQNQLDMQPEGRLVKRSQLRDSCWPGYYSKAELAYRKYEHREKCREELVADRHQIYCNSVKIDKLAEVERPYQPCVPSCPINCFHRRGVPATDSQDNFDYDRYVCYEDPPTVGACPGPMQVIHNDPLDNTRKISQTSIKLPPMPDIPKRDNTAMDKFRNTVEKLGVKPKLMPAVTESQTSLTNYPTPAAPTEQPQIKTSDSPAASPGSPKVPVPLPKSQPPRRRQTVGTVKGGRGAITSKPVAQLMGNDRPAPIPNPAGTWGAGSLPALPTKKISK</sequence>
<dbReference type="RefSeq" id="XP_017016848.1">
    <property type="nucleotide sequence ID" value="XM_017161359.3"/>
</dbReference>
<evidence type="ECO:0000313" key="3">
    <source>
        <dbReference type="Proteomes" id="UP001652661"/>
    </source>
</evidence>
<keyword evidence="3" id="KW-1185">Reference proteome</keyword>
<organism evidence="3 4">
    <name type="scientific">Drosophila kikkawai</name>
    <name type="common">Fruit fly</name>
    <dbReference type="NCBI Taxonomy" id="30033"/>
    <lineage>
        <taxon>Eukaryota</taxon>
        <taxon>Metazoa</taxon>
        <taxon>Ecdysozoa</taxon>
        <taxon>Arthropoda</taxon>
        <taxon>Hexapoda</taxon>
        <taxon>Insecta</taxon>
        <taxon>Pterygota</taxon>
        <taxon>Neoptera</taxon>
        <taxon>Endopterygota</taxon>
        <taxon>Diptera</taxon>
        <taxon>Brachycera</taxon>
        <taxon>Muscomorpha</taxon>
        <taxon>Ephydroidea</taxon>
        <taxon>Drosophilidae</taxon>
        <taxon>Drosophila</taxon>
        <taxon>Sophophora</taxon>
    </lineage>
</organism>
<evidence type="ECO:0000313" key="4">
    <source>
        <dbReference type="RefSeq" id="XP_017016848.1"/>
    </source>
</evidence>
<dbReference type="PANTHER" id="PTHR39944:SF1">
    <property type="entry name" value="CALDESMON-RELATED PROTEIN-RELATED"/>
    <property type="match status" value="1"/>
</dbReference>
<dbReference type="PANTHER" id="PTHR39944">
    <property type="match status" value="1"/>
</dbReference>
<gene>
    <name evidence="4" type="primary">Crtp</name>
</gene>
<protein>
    <submittedName>
        <fullName evidence="4">Axoneme-associated protein mst101(2)</fullName>
    </submittedName>
</protein>
<feature type="region of interest" description="Disordered" evidence="2">
    <location>
        <begin position="648"/>
        <end position="756"/>
    </location>
</feature>
<feature type="compositionally biased region" description="Pro residues" evidence="2">
    <location>
        <begin position="689"/>
        <end position="699"/>
    </location>
</feature>
<feature type="coiled-coil region" evidence="1">
    <location>
        <begin position="197"/>
        <end position="230"/>
    </location>
</feature>